<dbReference type="EMBL" id="LUCM01000822">
    <property type="protein sequence ID" value="KAA0199947.1"/>
    <property type="molecule type" value="Genomic_DNA"/>
</dbReference>
<name>A0A8E0S9U3_9TREM</name>
<sequence length="256" mass="27709">MNADEGFAIGINQSNLCPHVSDHFVYLIPTDQLDDYLEGLIHSSLPVVNLQTLQPLPHTAHAGATTATASVSQFPANCAATAFEIDPEGQCTIMAPQVSVDESSDERVSRLSTSCFQPPSPRLTRVETSDTNHESENSNQSEPVQSTGALKLSTIQAEELQDSTDQRSLRFGAFGRPFSPLLADDDEEEAESSQSAKVNGDQHVEMDCNVSGETETRTVILNRPKQGGLGLTIVGYVYKLPDCSKCMKCSVTFRNA</sequence>
<dbReference type="AlphaFoldDB" id="A0A8E0S9U3"/>
<feature type="region of interest" description="Disordered" evidence="1">
    <location>
        <begin position="102"/>
        <end position="146"/>
    </location>
</feature>
<keyword evidence="3" id="KW-1185">Reference proteome</keyword>
<protein>
    <submittedName>
        <fullName evidence="2">Uncharacterized protein</fullName>
    </submittedName>
</protein>
<comment type="caution">
    <text evidence="2">The sequence shown here is derived from an EMBL/GenBank/DDBJ whole genome shotgun (WGS) entry which is preliminary data.</text>
</comment>
<reference evidence="2" key="1">
    <citation type="submission" date="2019-05" db="EMBL/GenBank/DDBJ databases">
        <title>Annotation for the trematode Fasciolopsis buski.</title>
        <authorList>
            <person name="Choi Y.-J."/>
        </authorList>
    </citation>
    <scope>NUCLEOTIDE SEQUENCE</scope>
    <source>
        <strain evidence="2">HT</strain>
        <tissue evidence="2">Whole worm</tissue>
    </source>
</reference>
<accession>A0A8E0S9U3</accession>
<evidence type="ECO:0000256" key="1">
    <source>
        <dbReference type="SAM" id="MobiDB-lite"/>
    </source>
</evidence>
<gene>
    <name evidence="2" type="ORF">FBUS_00142</name>
</gene>
<dbReference type="OrthoDB" id="6022711at2759"/>
<feature type="compositionally biased region" description="Polar residues" evidence="1">
    <location>
        <begin position="137"/>
        <end position="146"/>
    </location>
</feature>
<evidence type="ECO:0000313" key="3">
    <source>
        <dbReference type="Proteomes" id="UP000728185"/>
    </source>
</evidence>
<evidence type="ECO:0000313" key="2">
    <source>
        <dbReference type="EMBL" id="KAA0199947.1"/>
    </source>
</evidence>
<feature type="compositionally biased region" description="Basic and acidic residues" evidence="1">
    <location>
        <begin position="124"/>
        <end position="136"/>
    </location>
</feature>
<dbReference type="Proteomes" id="UP000728185">
    <property type="component" value="Unassembled WGS sequence"/>
</dbReference>
<proteinExistence type="predicted"/>
<organism evidence="2 3">
    <name type="scientific">Fasciolopsis buskii</name>
    <dbReference type="NCBI Taxonomy" id="27845"/>
    <lineage>
        <taxon>Eukaryota</taxon>
        <taxon>Metazoa</taxon>
        <taxon>Spiralia</taxon>
        <taxon>Lophotrochozoa</taxon>
        <taxon>Platyhelminthes</taxon>
        <taxon>Trematoda</taxon>
        <taxon>Digenea</taxon>
        <taxon>Plagiorchiida</taxon>
        <taxon>Echinostomata</taxon>
        <taxon>Echinostomatoidea</taxon>
        <taxon>Fasciolidae</taxon>
        <taxon>Fasciolopsis</taxon>
    </lineage>
</organism>